<organism evidence="2 3">
    <name type="scientific">Chloropicon roscoffensis</name>
    <dbReference type="NCBI Taxonomy" id="1461544"/>
    <lineage>
        <taxon>Eukaryota</taxon>
        <taxon>Viridiplantae</taxon>
        <taxon>Chlorophyta</taxon>
        <taxon>Chloropicophyceae</taxon>
        <taxon>Chloropicales</taxon>
        <taxon>Chloropicaceae</taxon>
        <taxon>Chloropicon</taxon>
    </lineage>
</organism>
<feature type="compositionally biased region" description="Gly residues" evidence="1">
    <location>
        <begin position="140"/>
        <end position="152"/>
    </location>
</feature>
<gene>
    <name evidence="2" type="ORF">HKI87_04g30100</name>
</gene>
<feature type="compositionally biased region" description="Basic and acidic residues" evidence="1">
    <location>
        <begin position="60"/>
        <end position="71"/>
    </location>
</feature>
<feature type="region of interest" description="Disordered" evidence="1">
    <location>
        <begin position="135"/>
        <end position="159"/>
    </location>
</feature>
<feature type="region of interest" description="Disordered" evidence="1">
    <location>
        <begin position="59"/>
        <end position="85"/>
    </location>
</feature>
<dbReference type="PANTHER" id="PTHR35722">
    <property type="entry name" value="MAL D 1-ASSOCIATED PROTEIN"/>
    <property type="match status" value="1"/>
</dbReference>
<reference evidence="2 3" key="1">
    <citation type="submission" date="2024-03" db="EMBL/GenBank/DDBJ databases">
        <title>Complete genome sequence of the green alga Chloropicon roscoffensis RCC1871.</title>
        <authorList>
            <person name="Lemieux C."/>
            <person name="Pombert J.-F."/>
            <person name="Otis C."/>
            <person name="Turmel M."/>
        </authorList>
    </citation>
    <scope>NUCLEOTIDE SEQUENCE [LARGE SCALE GENOMIC DNA]</scope>
    <source>
        <strain evidence="2 3">RCC1871</strain>
    </source>
</reference>
<proteinExistence type="predicted"/>
<protein>
    <submittedName>
        <fullName evidence="2">Uncharacterized protein</fullName>
    </submittedName>
</protein>
<evidence type="ECO:0000313" key="3">
    <source>
        <dbReference type="Proteomes" id="UP001472866"/>
    </source>
</evidence>
<evidence type="ECO:0000256" key="1">
    <source>
        <dbReference type="SAM" id="MobiDB-lite"/>
    </source>
</evidence>
<dbReference type="AlphaFoldDB" id="A0AAX4P747"/>
<evidence type="ECO:0000313" key="2">
    <source>
        <dbReference type="EMBL" id="WZN61475.1"/>
    </source>
</evidence>
<dbReference type="EMBL" id="CP151504">
    <property type="protein sequence ID" value="WZN61475.1"/>
    <property type="molecule type" value="Genomic_DNA"/>
</dbReference>
<sequence>MWSPFSQSGATVAAGEECDDGCSVSKLESKTCTTVEGPDGKPVRKCEVVRRLLRRCPGKPVEEVESTREETTESLGSGHADLASSSPDFAQLQQSMERFNTLFEDFAGVLGGDRRGRFFAGDDFEDLARGFAFPPRFHDGGGSGRGREGGVNPGEFQET</sequence>
<keyword evidence="3" id="KW-1185">Reference proteome</keyword>
<dbReference type="Proteomes" id="UP001472866">
    <property type="component" value="Chromosome 04"/>
</dbReference>
<dbReference type="PANTHER" id="PTHR35722:SF1">
    <property type="entry name" value="MAL D 1-ASSOCIATED PROTEIN"/>
    <property type="match status" value="1"/>
</dbReference>
<dbReference type="InterPro" id="IPR053346">
    <property type="entry name" value="Fra_a_1-associated"/>
</dbReference>
<name>A0AAX4P747_9CHLO</name>
<accession>A0AAX4P747</accession>